<feature type="region of interest" description="Disordered" evidence="1">
    <location>
        <begin position="23"/>
        <end position="53"/>
    </location>
</feature>
<feature type="compositionally biased region" description="Polar residues" evidence="1">
    <location>
        <begin position="43"/>
        <end position="53"/>
    </location>
</feature>
<keyword evidence="2" id="KW-0732">Signal</keyword>
<evidence type="ECO:0000256" key="2">
    <source>
        <dbReference type="SAM" id="SignalP"/>
    </source>
</evidence>
<feature type="signal peptide" evidence="2">
    <location>
        <begin position="1"/>
        <end position="24"/>
    </location>
</feature>
<feature type="chain" id="PRO_5044759933" description="Secreted protein" evidence="2">
    <location>
        <begin position="25"/>
        <end position="79"/>
    </location>
</feature>
<gene>
    <name evidence="3" type="ORF">niasHS_016157</name>
</gene>
<organism evidence="3 4">
    <name type="scientific">Heterodera schachtii</name>
    <name type="common">Sugarbeet cyst nematode worm</name>
    <name type="synonym">Tylenchus schachtii</name>
    <dbReference type="NCBI Taxonomy" id="97005"/>
    <lineage>
        <taxon>Eukaryota</taxon>
        <taxon>Metazoa</taxon>
        <taxon>Ecdysozoa</taxon>
        <taxon>Nematoda</taxon>
        <taxon>Chromadorea</taxon>
        <taxon>Rhabditida</taxon>
        <taxon>Tylenchina</taxon>
        <taxon>Tylenchomorpha</taxon>
        <taxon>Tylenchoidea</taxon>
        <taxon>Heteroderidae</taxon>
        <taxon>Heteroderinae</taxon>
        <taxon>Heterodera</taxon>
    </lineage>
</organism>
<evidence type="ECO:0000313" key="3">
    <source>
        <dbReference type="EMBL" id="KAL3070330.1"/>
    </source>
</evidence>
<evidence type="ECO:0008006" key="5">
    <source>
        <dbReference type="Google" id="ProtNLM"/>
    </source>
</evidence>
<accession>A0ABD2HZB8</accession>
<dbReference type="EMBL" id="JBICCN010000411">
    <property type="protein sequence ID" value="KAL3070330.1"/>
    <property type="molecule type" value="Genomic_DNA"/>
</dbReference>
<dbReference type="Proteomes" id="UP001620645">
    <property type="component" value="Unassembled WGS sequence"/>
</dbReference>
<proteinExistence type="predicted"/>
<sequence>MRNFMFIAVVGLVLTVIIMESVSGTPTGTPKATKDENDHSLNPAKNNDVSPSNLDDIVTPWTVSATSSKGIDYEKLIGA</sequence>
<name>A0ABD2HZB8_HETSC</name>
<keyword evidence="4" id="KW-1185">Reference proteome</keyword>
<protein>
    <recommendedName>
        <fullName evidence="5">Secreted protein</fullName>
    </recommendedName>
</protein>
<dbReference type="AlphaFoldDB" id="A0ABD2HZB8"/>
<evidence type="ECO:0000313" key="4">
    <source>
        <dbReference type="Proteomes" id="UP001620645"/>
    </source>
</evidence>
<comment type="caution">
    <text evidence="3">The sequence shown here is derived from an EMBL/GenBank/DDBJ whole genome shotgun (WGS) entry which is preliminary data.</text>
</comment>
<reference evidence="3 4" key="1">
    <citation type="submission" date="2024-10" db="EMBL/GenBank/DDBJ databases">
        <authorList>
            <person name="Kim D."/>
        </authorList>
    </citation>
    <scope>NUCLEOTIDE SEQUENCE [LARGE SCALE GENOMIC DNA]</scope>
    <source>
        <strain evidence="3">Taebaek</strain>
    </source>
</reference>
<evidence type="ECO:0000256" key="1">
    <source>
        <dbReference type="SAM" id="MobiDB-lite"/>
    </source>
</evidence>